<dbReference type="STRING" id="1355015.LK06_009540"/>
<dbReference type="InterPro" id="IPR010994">
    <property type="entry name" value="RuvA_2-like"/>
</dbReference>
<evidence type="ECO:0000256" key="1">
    <source>
        <dbReference type="SAM" id="MobiDB-lite"/>
    </source>
</evidence>
<gene>
    <name evidence="3" type="ORF">LK07_10655</name>
</gene>
<evidence type="ECO:0000259" key="2">
    <source>
        <dbReference type="Pfam" id="PF10531"/>
    </source>
</evidence>
<protein>
    <submittedName>
        <fullName evidence="3">DNA-binding protein</fullName>
    </submittedName>
</protein>
<dbReference type="Gene3D" id="3.10.560.10">
    <property type="entry name" value="Outer membrane lipoprotein wza domain like"/>
    <property type="match status" value="1"/>
</dbReference>
<dbReference type="Proteomes" id="UP000031501">
    <property type="component" value="Chromosome"/>
</dbReference>
<proteinExistence type="predicted"/>
<dbReference type="PANTHER" id="PTHR21180:SF32">
    <property type="entry name" value="ENDONUCLEASE_EXONUCLEASE_PHOSPHATASE FAMILY DOMAIN-CONTAINING PROTEIN 1"/>
    <property type="match status" value="1"/>
</dbReference>
<keyword evidence="3" id="KW-0238">DNA-binding</keyword>
<dbReference type="KEGG" id="splu:LK06_009540"/>
<name>A0A221NX83_9ACTN</name>
<dbReference type="GO" id="GO:0015627">
    <property type="term" value="C:type II protein secretion system complex"/>
    <property type="evidence" value="ECO:0007669"/>
    <property type="project" value="TreeGrafter"/>
</dbReference>
<accession>A0A221NX83</accession>
<dbReference type="Gene3D" id="1.10.150.320">
    <property type="entry name" value="Photosystem II 12 kDa extrinsic protein"/>
    <property type="match status" value="1"/>
</dbReference>
<dbReference type="Pfam" id="PF12836">
    <property type="entry name" value="HHH_3"/>
    <property type="match status" value="1"/>
</dbReference>
<dbReference type="GO" id="GO:0003677">
    <property type="term" value="F:DNA binding"/>
    <property type="evidence" value="ECO:0007669"/>
    <property type="project" value="UniProtKB-KW"/>
</dbReference>
<dbReference type="Pfam" id="PF10531">
    <property type="entry name" value="SLBB"/>
    <property type="match status" value="1"/>
</dbReference>
<dbReference type="GO" id="GO:0015628">
    <property type="term" value="P:protein secretion by the type II secretion system"/>
    <property type="evidence" value="ECO:0007669"/>
    <property type="project" value="TreeGrafter"/>
</dbReference>
<sequence length="411" mass="42300">MALRSPSRTVTPTSGPGRGPGSDGRVRGRRGTGGLRSPDHRGARQRPSAPAEELRRRAEVLFGERAVRRRESGNGPPGRDTTGHGPGGGLGGEPDQGRAADTATVTGRVGAAEEATATGPDPAVSPASTVAKTAPWSTGTAQTAPAGGAGPSVPDQAADAEPVNPATWLEPEGPTVPGWRVRAGLALRERMPVWLQARCGVERRGVVALSVVLAASAVFAAQHFWTGRTQSVRAPQVVRAEATYAQQGDDTRPGVAVSVSAVPRVEIVVDVSGKVRKPGVRRLPAGSRVADALRAAGGVRPGTSTEGLNRARFLVDGEQVVVGAPVAAVALPAPVGGVAPGTTGAGPWSPVSLNTATVDQLDALPGVGPVLARHIIDYRTRHGGFRSVDDLRHVSGIGDRRFTDLRNLVRP</sequence>
<dbReference type="PANTHER" id="PTHR21180">
    <property type="entry name" value="ENDONUCLEASE/EXONUCLEASE/PHOSPHATASE FAMILY DOMAIN-CONTAINING PROTEIN 1"/>
    <property type="match status" value="1"/>
</dbReference>
<evidence type="ECO:0000313" key="4">
    <source>
        <dbReference type="Proteomes" id="UP000031501"/>
    </source>
</evidence>
<dbReference type="InterPro" id="IPR019554">
    <property type="entry name" value="Soluble_ligand-bd"/>
</dbReference>
<evidence type="ECO:0000313" key="3">
    <source>
        <dbReference type="EMBL" id="ASN24426.1"/>
    </source>
</evidence>
<dbReference type="AlphaFoldDB" id="A0A221NX83"/>
<keyword evidence="4" id="KW-1185">Reference proteome</keyword>
<dbReference type="EMBL" id="CP022433">
    <property type="protein sequence ID" value="ASN24426.1"/>
    <property type="molecule type" value="Genomic_DNA"/>
</dbReference>
<feature type="domain" description="Soluble ligand binding" evidence="2">
    <location>
        <begin position="268"/>
        <end position="321"/>
    </location>
</feature>
<dbReference type="RefSeq" id="WP_071659081.1">
    <property type="nucleotide sequence ID" value="NZ_CP021080.1"/>
</dbReference>
<feature type="compositionally biased region" description="Polar residues" evidence="1">
    <location>
        <begin position="126"/>
        <end position="137"/>
    </location>
</feature>
<reference evidence="3 4" key="1">
    <citation type="submission" date="2017-07" db="EMBL/GenBank/DDBJ databases">
        <title>Genome sequence of Streptomyces pluripotens MUSC 137T.</title>
        <authorList>
            <person name="Ser H.-L."/>
            <person name="Lee L.-H."/>
        </authorList>
    </citation>
    <scope>NUCLEOTIDE SEQUENCE [LARGE SCALE GENOMIC DNA]</scope>
    <source>
        <strain evidence="3 4">MUSC 137</strain>
    </source>
</reference>
<organism evidence="3 4">
    <name type="scientific">Streptomyces pluripotens</name>
    <dbReference type="NCBI Taxonomy" id="1355015"/>
    <lineage>
        <taxon>Bacteria</taxon>
        <taxon>Bacillati</taxon>
        <taxon>Actinomycetota</taxon>
        <taxon>Actinomycetes</taxon>
        <taxon>Kitasatosporales</taxon>
        <taxon>Streptomycetaceae</taxon>
        <taxon>Streptomyces</taxon>
    </lineage>
</organism>
<feature type="compositionally biased region" description="Gly residues" evidence="1">
    <location>
        <begin position="84"/>
        <end position="94"/>
    </location>
</feature>
<dbReference type="InterPro" id="IPR051675">
    <property type="entry name" value="Endo/Exo/Phosphatase_dom_1"/>
</dbReference>
<dbReference type="SUPFAM" id="SSF47781">
    <property type="entry name" value="RuvA domain 2-like"/>
    <property type="match status" value="1"/>
</dbReference>
<feature type="region of interest" description="Disordered" evidence="1">
    <location>
        <begin position="1"/>
        <end position="159"/>
    </location>
</feature>
<dbReference type="OrthoDB" id="9758724at2"/>